<dbReference type="Proteomes" id="UP000037836">
    <property type="component" value="Unassembled WGS sequence"/>
</dbReference>
<evidence type="ECO:0000313" key="1">
    <source>
        <dbReference type="EMBL" id="KPC43100.1"/>
    </source>
</evidence>
<dbReference type="Proteomes" id="UP000280599">
    <property type="component" value="Unassembled WGS sequence"/>
</dbReference>
<proteinExistence type="predicted"/>
<dbReference type="EMBL" id="RBQX01000080">
    <property type="protein sequence ID" value="RMQ19372.1"/>
    <property type="molecule type" value="Genomic_DNA"/>
</dbReference>
<dbReference type="Proteomes" id="UP000272471">
    <property type="component" value="Unassembled WGS sequence"/>
</dbReference>
<dbReference type="SUPFAM" id="SSF49373">
    <property type="entry name" value="Invasin/intimin cell-adhesion fragments"/>
    <property type="match status" value="1"/>
</dbReference>
<accession>A0A3M3VA38</accession>
<organism evidence="2 6">
    <name type="scientific">Pseudomonas savastanoi pv. glycinea</name>
    <name type="common">Pseudomonas syringae pv. glycinea</name>
    <dbReference type="NCBI Taxonomy" id="318"/>
    <lineage>
        <taxon>Bacteria</taxon>
        <taxon>Pseudomonadati</taxon>
        <taxon>Pseudomonadota</taxon>
        <taxon>Gammaproteobacteria</taxon>
        <taxon>Pseudomonadales</taxon>
        <taxon>Pseudomonadaceae</taxon>
        <taxon>Pseudomonas</taxon>
    </lineage>
</organism>
<dbReference type="AlphaFoldDB" id="A0A3M3VA38"/>
<evidence type="ECO:0000313" key="4">
    <source>
        <dbReference type="Proteomes" id="UP000037836"/>
    </source>
</evidence>
<dbReference type="Gene3D" id="2.60.40.1080">
    <property type="match status" value="1"/>
</dbReference>
<sequence length="967" mass="104435">MSTLYCAYLRAHSQIFNFISMDGMNMTALLESPLAPVGVGGVWRTDAVTGVKYVQLGYPDKPSSPPSPSDMSYLAGRGLGVRLPSIWNNYYLSFAPGEHVQINFKGKSQSGTLISWSTTYTALSVVGGDVRTVTIPSDIVKALAGQTATVQYVVRPASSNKTGKVRTSRSLEFQIRGLYLPAPELLEAVNDSIDPDHISAKATVNFVTVSLDYPDIQLEDTVKLVREGVDAKQNAIKFTDKDRPISANNLQRRPMKITWTDADIKPLVNGIMSIYYKVYRGGIWYTSPRRNIYVGPSLASLPPFINEVSDNRLDPDKIADSINVHIPSAGTLVKDKITLFWSDSSKQKTFTDEGVITQQNVDGDMSFDVYLDNPIEFNRGKVVTVFYLLERVLPDGRKVSFRSADYQFFVGSQKDQEAADSRVLTGAVVGGVKDGKMDAALASVGTKLTVPYAETQIGDSVTAYWQPAEGGDPVVLGVQAVDAANVNIDLVFNVPAASISTALNKKAIVYYVIERKGLGGKTQKFRSQEELFSVGTQVAGLLLPAPEVPASVEGVLDPMAVQNGTTVVVQPYPAIAVGDKVRLFWIGTDGPGTPAIAEQTVGSVSKALEFVIPASAIGSNTGAEVWVYYQVTRNGLINPIESDDTIIEVDTLGGHNLSLPVVGQAPADLLDLASVKTDIVVTLKKWPFMAAGQRVWLRLEGTAQDGSAVEINVWTARILTDADAKQDLAITITRAQFDNLAAGSQLQVFAKVTFDGDFSDTYAEDFPTLSLTIKPQGSLLSVKFSDVSLSAAYPKPGSTAAVPPDSSQLMVVSGGKGPYTFVSGDSSIVEVDAKGLLMARKNGSVYVQVRDSLGQVVYVTVTVQGISTLEYLNFDTYTECKKIADSRGLVIPDLATWRKLRAEGGGKLSVDLPAAPAGQQWDRRVWASDNGSLPFTRKSYFPDDDKDKDLKDIVILGEAAYGFGFKI</sequence>
<evidence type="ECO:0000313" key="3">
    <source>
        <dbReference type="EMBL" id="RMQ19372.1"/>
    </source>
</evidence>
<evidence type="ECO:0000313" key="2">
    <source>
        <dbReference type="EMBL" id="RMO42425.1"/>
    </source>
</evidence>
<comment type="caution">
    <text evidence="2">The sequence shown here is derived from an EMBL/GenBank/DDBJ whole genome shotgun (WGS) entry which is preliminary data.</text>
</comment>
<keyword evidence="4" id="KW-1185">Reference proteome</keyword>
<protein>
    <recommendedName>
        <fullName evidence="7">BIG2 domain-containing protein</fullName>
    </recommendedName>
</protein>
<evidence type="ECO:0000313" key="6">
    <source>
        <dbReference type="Proteomes" id="UP000280599"/>
    </source>
</evidence>
<evidence type="ECO:0000313" key="5">
    <source>
        <dbReference type="Proteomes" id="UP000272471"/>
    </source>
</evidence>
<reference evidence="1 4" key="1">
    <citation type="submission" date="2015-07" db="EMBL/GenBank/DDBJ databases">
        <authorList>
            <person name="O'Brien H.E."/>
            <person name="Thakur S."/>
            <person name="Gong Y."/>
            <person name="Wang P.W."/>
            <person name="Guttman D.S."/>
        </authorList>
    </citation>
    <scope>NUCLEOTIDE SEQUENCE [LARGE SCALE GENOMIC DNA]</scope>
    <source>
        <strain evidence="1 4">BR1</strain>
    </source>
</reference>
<gene>
    <name evidence="1" type="ORF">AC496_4771</name>
    <name evidence="3" type="ORF">ALQ11_02674</name>
    <name evidence="2" type="ORF">ALQ41_02005</name>
</gene>
<dbReference type="EMBL" id="RBPT01000324">
    <property type="protein sequence ID" value="RMO42425.1"/>
    <property type="molecule type" value="Genomic_DNA"/>
</dbReference>
<evidence type="ECO:0008006" key="7">
    <source>
        <dbReference type="Google" id="ProtNLM"/>
    </source>
</evidence>
<name>A0A3M3VA38_PSESG</name>
<reference evidence="5 6" key="3">
    <citation type="submission" date="2018-08" db="EMBL/GenBank/DDBJ databases">
        <title>Recombination of ecologically and evolutionarily significant loci maintains genetic cohesion in the Pseudomonas syringae species complex.</title>
        <authorList>
            <person name="Dillon M."/>
            <person name="Thakur S."/>
            <person name="Almeida R.N.D."/>
            <person name="Weir B.S."/>
            <person name="Guttman D.S."/>
        </authorList>
    </citation>
    <scope>NUCLEOTIDE SEQUENCE [LARGE SCALE GENOMIC DNA]</scope>
    <source>
        <strain evidence="3 5">ICMP 4182</strain>
        <strain evidence="2 6">ICMP 867</strain>
    </source>
</reference>
<dbReference type="InterPro" id="IPR008964">
    <property type="entry name" value="Invasin/intimin_cell_adhesion"/>
</dbReference>
<dbReference type="EMBL" id="LGLO01000066">
    <property type="protein sequence ID" value="KPC43100.1"/>
    <property type="molecule type" value="Genomic_DNA"/>
</dbReference>
<reference evidence="1 4" key="2">
    <citation type="submission" date="2015-10" db="EMBL/GenBank/DDBJ databases">
        <title>Comparative genomics and high-throughput reverse genetic screens identify a new phytobacterial MAMP and an Arabidopsis receptor required for immune elicitation.</title>
        <authorList>
            <person name="Mott G.A."/>
            <person name="Thakur S."/>
            <person name="Wang P.W."/>
            <person name="Desveaux D."/>
            <person name="Guttman D.S."/>
        </authorList>
    </citation>
    <scope>NUCLEOTIDE SEQUENCE [LARGE SCALE GENOMIC DNA]</scope>
    <source>
        <strain evidence="1 4">BR1</strain>
    </source>
</reference>
<dbReference type="Pfam" id="PF26182">
    <property type="entry name" value="Ig_NUP210_5th"/>
    <property type="match status" value="1"/>
</dbReference>